<evidence type="ECO:0000313" key="2">
    <source>
        <dbReference type="EMBL" id="KAK9294290.1"/>
    </source>
</evidence>
<organism evidence="2 3">
    <name type="scientific">Tetragonisca angustula</name>
    <dbReference type="NCBI Taxonomy" id="166442"/>
    <lineage>
        <taxon>Eukaryota</taxon>
        <taxon>Metazoa</taxon>
        <taxon>Ecdysozoa</taxon>
        <taxon>Arthropoda</taxon>
        <taxon>Hexapoda</taxon>
        <taxon>Insecta</taxon>
        <taxon>Pterygota</taxon>
        <taxon>Neoptera</taxon>
        <taxon>Endopterygota</taxon>
        <taxon>Hymenoptera</taxon>
        <taxon>Apocrita</taxon>
        <taxon>Aculeata</taxon>
        <taxon>Apoidea</taxon>
        <taxon>Anthophila</taxon>
        <taxon>Apidae</taxon>
        <taxon>Tetragonisca</taxon>
    </lineage>
</organism>
<feature type="domain" description="DUF4550" evidence="1">
    <location>
        <begin position="67"/>
        <end position="159"/>
    </location>
</feature>
<proteinExistence type="predicted"/>
<dbReference type="Pfam" id="PF15084">
    <property type="entry name" value="DUF4550"/>
    <property type="match status" value="1"/>
</dbReference>
<dbReference type="InterPro" id="IPR027876">
    <property type="entry name" value="DUF4550"/>
</dbReference>
<protein>
    <recommendedName>
        <fullName evidence="1">DUF4550 domain-containing protein</fullName>
    </recommendedName>
</protein>
<accession>A0AAW0Z9S2</accession>
<reference evidence="2 3" key="1">
    <citation type="submission" date="2024-05" db="EMBL/GenBank/DDBJ databases">
        <title>The nuclear and mitochondrial genome assemblies of Tetragonisca angustula (Apidae: Meliponini), a tiny yet remarkable pollinator in the Neotropics.</title>
        <authorList>
            <person name="Ferrari R."/>
            <person name="Ricardo P.C."/>
            <person name="Dias F.C."/>
            <person name="Araujo N.S."/>
            <person name="Soares D.O."/>
            <person name="Zhou Q.-S."/>
            <person name="Zhu C.-D."/>
            <person name="Coutinho L."/>
            <person name="Airas M.C."/>
            <person name="Batista T.M."/>
        </authorList>
    </citation>
    <scope>NUCLEOTIDE SEQUENCE [LARGE SCALE GENOMIC DNA]</scope>
    <source>
        <strain evidence="2">ASF017062</strain>
        <tissue evidence="2">Abdomen</tissue>
    </source>
</reference>
<evidence type="ECO:0000313" key="3">
    <source>
        <dbReference type="Proteomes" id="UP001432146"/>
    </source>
</evidence>
<keyword evidence="3" id="KW-1185">Reference proteome</keyword>
<dbReference type="Proteomes" id="UP001432146">
    <property type="component" value="Unassembled WGS sequence"/>
</dbReference>
<sequence length="716" mass="84300">MHLILTFGFSISTKSNSNLENDKDTNKDKVKKRKVRQHKEKEISKNEFEITQSSENFIHVSQILAEIHVEYELLPNYNFKFDCRCWKTATKIYIENGDFCLRPIVCPIKKDTYWVVFSVHHLVHLNEMQLKKFFNYIIICKIFCGKQKFSERAKKDKVKGFYINNKSIHVGREEFLELYHSNSTKRSSPLLLQTIITDEIYGDFSMTTYFDVIPDSIHEYLFRKMLRKGFPTEPLMFGLFNINSIEDEVKSSSKQVKKSQVKRNKKEKQKQGIETYEIRLPAEVLFSDMGTITTYNRNTLQLPCISSILMYTQCQNILSDKQLRMNLNPISIKLQKLSNFPADVIIENGFKYLYLKIFFVDRTIITPCYIPEKMMYFEFIKCFLCEEFRPKELINFLATKFLTIEVIGIRIIESLTSTSNQSDYEKSISKLLEAPTKEEILLGVVEFDVSDLLRGFWEVKLTNNLIHPRNRFVTHTHYKNDETIKISWENSPLPTDIFTLYNTSMKIKIHPAYDLRIVQKKIIQDENMWNRIFFNLNNLELANDILKDVSFYNSNLLTIYESSKESNNSKVQNILKHVLTGFAIENCEKCYIFIEGLSNGYLLKIWEKVKKFPIQHKCIYYNSNYIFLARLYEDFMFLGTVIHIKLSESLEMQLRKCNLYIGKTKATLQSNIIRKLGLMNLTLTMKSLCQTRLFPKSDDVKAFIDDIRKIHFATTV</sequence>
<dbReference type="PANTHER" id="PTHR33667">
    <property type="entry name" value="SI:DKEY-57N24.6"/>
    <property type="match status" value="1"/>
</dbReference>
<evidence type="ECO:0000259" key="1">
    <source>
        <dbReference type="Pfam" id="PF15084"/>
    </source>
</evidence>
<dbReference type="PANTHER" id="PTHR33667:SF7">
    <property type="entry name" value="RIKEN CDNA 1810020O05 GENE"/>
    <property type="match status" value="1"/>
</dbReference>
<gene>
    <name evidence="2" type="ORF">QLX08_011043</name>
</gene>
<dbReference type="EMBL" id="JAWNGG020000332">
    <property type="protein sequence ID" value="KAK9294290.1"/>
    <property type="molecule type" value="Genomic_DNA"/>
</dbReference>
<name>A0AAW0Z9S2_9HYME</name>
<comment type="caution">
    <text evidence="2">The sequence shown here is derived from an EMBL/GenBank/DDBJ whole genome shotgun (WGS) entry which is preliminary data.</text>
</comment>
<dbReference type="AlphaFoldDB" id="A0AAW0Z9S2"/>